<evidence type="ECO:0000313" key="13">
    <source>
        <dbReference type="EMBL" id="GAP62238.1"/>
    </source>
</evidence>
<comment type="similarity">
    <text evidence="10">Belongs to the adenylate cyclase family. DacA/CdaA subfamily.</text>
</comment>
<dbReference type="EMBL" id="BBZA01000038">
    <property type="protein sequence ID" value="GAP62238.1"/>
    <property type="molecule type" value="Genomic_DNA"/>
</dbReference>
<evidence type="ECO:0000256" key="10">
    <source>
        <dbReference type="HAMAP-Rule" id="MF_01499"/>
    </source>
</evidence>
<evidence type="ECO:0000256" key="9">
    <source>
        <dbReference type="ARBA" id="ARBA00023136"/>
    </source>
</evidence>
<keyword evidence="5 10" id="KW-0548">Nucleotidyltransferase</keyword>
<feature type="transmembrane region" description="Helical" evidence="10">
    <location>
        <begin position="20"/>
        <end position="40"/>
    </location>
</feature>
<keyword evidence="9 10" id="KW-0472">Membrane</keyword>
<dbReference type="SUPFAM" id="SSF143597">
    <property type="entry name" value="YojJ-like"/>
    <property type="match status" value="1"/>
</dbReference>
<dbReference type="FunFam" id="3.40.1700.10:FF:000002">
    <property type="entry name" value="Diadenylate cyclase"/>
    <property type="match status" value="1"/>
</dbReference>
<keyword evidence="7 10" id="KW-0067">ATP-binding</keyword>
<dbReference type="InterPro" id="IPR014046">
    <property type="entry name" value="C-di-AMP_synthase"/>
</dbReference>
<dbReference type="PROSITE" id="PS51794">
    <property type="entry name" value="DAC"/>
    <property type="match status" value="1"/>
</dbReference>
<dbReference type="FunCoup" id="A0A0M9UBV2">
    <property type="interactions" value="64"/>
</dbReference>
<comment type="function">
    <text evidence="10">Catalyzes the condensation of 2 ATP molecules into cyclic di-AMP (c-di-AMP), a second messenger used to regulate differing processes in different bacteria.</text>
</comment>
<feature type="domain" description="DAC" evidence="12">
    <location>
        <begin position="91"/>
        <end position="250"/>
    </location>
</feature>
<comment type="subunit">
    <text evidence="10">Probably a homodimer.</text>
</comment>
<reference evidence="13 14" key="1">
    <citation type="journal article" date="2015" name="Genome Announc.">
        <title>Draft Genome Sequence of a Heterotrophic Facultative Anaerobic Thermophilic Bacterium, Ardenticatena maritima Strain 110ST.</title>
        <authorList>
            <person name="Kawaichi S."/>
            <person name="Yoshida T."/>
            <person name="Sako Y."/>
            <person name="Nakamura R."/>
        </authorList>
    </citation>
    <scope>NUCLEOTIDE SEQUENCE [LARGE SCALE GENOMIC DNA]</scope>
    <source>
        <strain evidence="13 14">110S</strain>
    </source>
</reference>
<dbReference type="InterPro" id="IPR034701">
    <property type="entry name" value="CdaA"/>
</dbReference>
<keyword evidence="3 10" id="KW-0808">Transferase</keyword>
<comment type="caution">
    <text evidence="10">Lacks conserved residue(s) required for the propagation of feature annotation.</text>
</comment>
<organism evidence="13 14">
    <name type="scientific">Ardenticatena maritima</name>
    <dbReference type="NCBI Taxonomy" id="872965"/>
    <lineage>
        <taxon>Bacteria</taxon>
        <taxon>Bacillati</taxon>
        <taxon>Chloroflexota</taxon>
        <taxon>Ardenticatenia</taxon>
        <taxon>Ardenticatenales</taxon>
        <taxon>Ardenticatenaceae</taxon>
        <taxon>Ardenticatena</taxon>
    </lineage>
</organism>
<dbReference type="Proteomes" id="UP000037784">
    <property type="component" value="Unassembled WGS sequence"/>
</dbReference>
<dbReference type="EC" id="2.7.7.85" evidence="10"/>
<keyword evidence="8 10" id="KW-1133">Transmembrane helix</keyword>
<comment type="catalytic activity">
    <reaction evidence="1 10">
        <text>2 ATP = 3',3'-c-di-AMP + 2 diphosphate</text>
        <dbReference type="Rhea" id="RHEA:35655"/>
        <dbReference type="ChEBI" id="CHEBI:30616"/>
        <dbReference type="ChEBI" id="CHEBI:33019"/>
        <dbReference type="ChEBI" id="CHEBI:71500"/>
        <dbReference type="EC" id="2.7.7.85"/>
    </reaction>
</comment>
<reference evidence="14" key="2">
    <citation type="submission" date="2015-08" db="EMBL/GenBank/DDBJ databases">
        <title>Draft Genome Sequence of a Heterotrophic Facultative Anaerobic Bacterium Ardenticatena maritima Strain 110S.</title>
        <authorList>
            <person name="Kawaichi S."/>
            <person name="Yoshida T."/>
            <person name="Sako Y."/>
            <person name="Nakamura R."/>
        </authorList>
    </citation>
    <scope>NUCLEOTIDE SEQUENCE [LARGE SCALE GENOMIC DNA]</scope>
    <source>
        <strain evidence="14">110S</strain>
    </source>
</reference>
<feature type="region of interest" description="Disordered" evidence="11">
    <location>
        <begin position="264"/>
        <end position="297"/>
    </location>
</feature>
<dbReference type="InterPro" id="IPR036888">
    <property type="entry name" value="DNA_integrity_DisA_N_sf"/>
</dbReference>
<dbReference type="Pfam" id="PF02457">
    <property type="entry name" value="DAC"/>
    <property type="match status" value="1"/>
</dbReference>
<keyword evidence="2 10" id="KW-1003">Cell membrane</keyword>
<evidence type="ECO:0000256" key="11">
    <source>
        <dbReference type="SAM" id="MobiDB-lite"/>
    </source>
</evidence>
<evidence type="ECO:0000256" key="4">
    <source>
        <dbReference type="ARBA" id="ARBA00022692"/>
    </source>
</evidence>
<name>A0A0M9UBV2_9CHLR</name>
<dbReference type="GO" id="GO:0004016">
    <property type="term" value="F:adenylate cyclase activity"/>
    <property type="evidence" value="ECO:0007669"/>
    <property type="project" value="UniProtKB-UniRule"/>
</dbReference>
<dbReference type="InParanoid" id="A0A0M9UBV2"/>
<evidence type="ECO:0000256" key="2">
    <source>
        <dbReference type="ARBA" id="ARBA00022475"/>
    </source>
</evidence>
<dbReference type="PANTHER" id="PTHR34185:SF1">
    <property type="entry name" value="DIADENYLATE CYCLASE"/>
    <property type="match status" value="1"/>
</dbReference>
<dbReference type="InterPro" id="IPR003390">
    <property type="entry name" value="DNA_integrity_scan_DisA_N"/>
</dbReference>
<dbReference type="RefSeq" id="WP_082374029.1">
    <property type="nucleotide sequence ID" value="NZ_BBZA01000038.1"/>
</dbReference>
<gene>
    <name evidence="10" type="primary">dacA</name>
    <name evidence="13" type="ORF">ARMA_0661</name>
</gene>
<dbReference type="GO" id="GO:0106408">
    <property type="term" value="F:diadenylate cyclase activity"/>
    <property type="evidence" value="ECO:0007669"/>
    <property type="project" value="UniProtKB-EC"/>
</dbReference>
<dbReference type="InterPro" id="IPR050338">
    <property type="entry name" value="DisA"/>
</dbReference>
<accession>A0A0M9UBV2</accession>
<keyword evidence="4 10" id="KW-0812">Transmembrane</keyword>
<dbReference type="AlphaFoldDB" id="A0A0M9UBV2"/>
<dbReference type="Pfam" id="PF19293">
    <property type="entry name" value="CdaA_N"/>
    <property type="match status" value="1"/>
</dbReference>
<keyword evidence="6 10" id="KW-0547">Nucleotide-binding</keyword>
<dbReference type="PIRSF" id="PIRSF004793">
    <property type="entry name" value="UCP004793"/>
    <property type="match status" value="1"/>
</dbReference>
<evidence type="ECO:0000313" key="14">
    <source>
        <dbReference type="Proteomes" id="UP000037784"/>
    </source>
</evidence>
<sequence length="297" mass="33167">MESLQDVWLTLQRLNPATNPLALADILMVSLIIYALLYFMRGTPVVQLIRGILVLVVILFFLSSFTQLTALRWLIRNATPALFFAIPVIFQPEIRRGLERLGRGSFFFGRYYGQKPTMAGVVQEVAQAAKRLSERRYGALIVFERSVPLQDIIETGMPIDSAVTAELLITIFYPGTPLHDGAVIIRDQRIVAAACVLPLAAEVPDPQMGTRHRAALGVTEQTDALAVVVSEETGQISLAYSGRIIRNLDEGRLTRLLLAFYEPRKREPTGTKPKREPPQEVQQQHSEETVSEEPDES</sequence>
<protein>
    <recommendedName>
        <fullName evidence="10">Diadenylate cyclase</fullName>
        <shortName evidence="10">DAC</shortName>
        <ecNumber evidence="10">2.7.7.85</ecNumber>
    </recommendedName>
    <alternativeName>
        <fullName evidence="10">Cyclic-di-AMP synthase</fullName>
        <shortName evidence="10">c-di-AMP synthase</shortName>
    </alternativeName>
</protein>
<keyword evidence="14" id="KW-1185">Reference proteome</keyword>
<dbReference type="InterPro" id="IPR045585">
    <property type="entry name" value="CdaA_N"/>
</dbReference>
<evidence type="ECO:0000256" key="5">
    <source>
        <dbReference type="ARBA" id="ARBA00022695"/>
    </source>
</evidence>
<evidence type="ECO:0000256" key="7">
    <source>
        <dbReference type="ARBA" id="ARBA00022840"/>
    </source>
</evidence>
<feature type="transmembrane region" description="Helical" evidence="10">
    <location>
        <begin position="52"/>
        <end position="75"/>
    </location>
</feature>
<evidence type="ECO:0000256" key="1">
    <source>
        <dbReference type="ARBA" id="ARBA00000877"/>
    </source>
</evidence>
<dbReference type="GO" id="GO:0005524">
    <property type="term" value="F:ATP binding"/>
    <property type="evidence" value="ECO:0007669"/>
    <property type="project" value="UniProtKB-UniRule"/>
</dbReference>
<dbReference type="HAMAP" id="MF_01499">
    <property type="entry name" value="DacA"/>
    <property type="match status" value="1"/>
</dbReference>
<evidence type="ECO:0000259" key="12">
    <source>
        <dbReference type="PROSITE" id="PS51794"/>
    </source>
</evidence>
<dbReference type="GO" id="GO:0006171">
    <property type="term" value="P:cAMP biosynthetic process"/>
    <property type="evidence" value="ECO:0007669"/>
    <property type="project" value="InterPro"/>
</dbReference>
<dbReference type="PANTHER" id="PTHR34185">
    <property type="entry name" value="DIADENYLATE CYCLASE"/>
    <property type="match status" value="1"/>
</dbReference>
<dbReference type="NCBIfam" id="TIGR00159">
    <property type="entry name" value="diadenylate cyclase CdaA"/>
    <property type="match status" value="1"/>
</dbReference>
<dbReference type="Gene3D" id="3.40.1700.10">
    <property type="entry name" value="DNA integrity scanning protein, DisA, N-terminal domain"/>
    <property type="match status" value="1"/>
</dbReference>
<feature type="compositionally biased region" description="Basic and acidic residues" evidence="11">
    <location>
        <begin position="264"/>
        <end position="278"/>
    </location>
</feature>
<comment type="caution">
    <text evidence="13">The sequence shown here is derived from an EMBL/GenBank/DDBJ whole genome shotgun (WGS) entry which is preliminary data.</text>
</comment>
<evidence type="ECO:0000256" key="8">
    <source>
        <dbReference type="ARBA" id="ARBA00022989"/>
    </source>
</evidence>
<dbReference type="OrthoDB" id="9807385at2"/>
<evidence type="ECO:0000256" key="6">
    <source>
        <dbReference type="ARBA" id="ARBA00022741"/>
    </source>
</evidence>
<proteinExistence type="inferred from homology"/>
<evidence type="ECO:0000256" key="3">
    <source>
        <dbReference type="ARBA" id="ARBA00022679"/>
    </source>
</evidence>